<sequence>MDNLLELQLSWNKLEFIQLSSYQFPKQLTQLDISFNRLHQLDLSLVPVQSLMINADRNFISTFDMNSTSPNVSALRLTRNPIDCSWNTPQERNHTQCKQTLDFSS</sequence>
<accession>A0A182MGI5</accession>
<keyword evidence="2" id="KW-1185">Reference proteome</keyword>
<dbReference type="Gene3D" id="3.80.10.10">
    <property type="entry name" value="Ribonuclease Inhibitor"/>
    <property type="match status" value="1"/>
</dbReference>
<dbReference type="AlphaFoldDB" id="A0A182MGI5"/>
<reference evidence="1" key="2">
    <citation type="submission" date="2020-05" db="UniProtKB">
        <authorList>
            <consortium name="EnsemblMetazoa"/>
        </authorList>
    </citation>
    <scope>IDENTIFICATION</scope>
    <source>
        <strain evidence="1">A-37</strain>
    </source>
</reference>
<protein>
    <submittedName>
        <fullName evidence="1">Uncharacterized protein</fullName>
    </submittedName>
</protein>
<dbReference type="SUPFAM" id="SSF52075">
    <property type="entry name" value="Outer arm dynein light chain 1"/>
    <property type="match status" value="1"/>
</dbReference>
<dbReference type="VEuPathDB" id="VectorBase:ACUA017747"/>
<dbReference type="Proteomes" id="UP000075883">
    <property type="component" value="Unassembled WGS sequence"/>
</dbReference>
<proteinExistence type="predicted"/>
<dbReference type="EnsemblMetazoa" id="ACUA017747-RA">
    <property type="protein sequence ID" value="ACUA017747-PA"/>
    <property type="gene ID" value="ACUA017747"/>
</dbReference>
<evidence type="ECO:0000313" key="1">
    <source>
        <dbReference type="EnsemblMetazoa" id="ACUA017747-PA"/>
    </source>
</evidence>
<name>A0A182MGI5_9DIPT</name>
<dbReference type="EMBL" id="AXCM01001155">
    <property type="status" value="NOT_ANNOTATED_CDS"/>
    <property type="molecule type" value="Genomic_DNA"/>
</dbReference>
<dbReference type="InterPro" id="IPR032675">
    <property type="entry name" value="LRR_dom_sf"/>
</dbReference>
<organism evidence="1 2">
    <name type="scientific">Anopheles culicifacies</name>
    <dbReference type="NCBI Taxonomy" id="139723"/>
    <lineage>
        <taxon>Eukaryota</taxon>
        <taxon>Metazoa</taxon>
        <taxon>Ecdysozoa</taxon>
        <taxon>Arthropoda</taxon>
        <taxon>Hexapoda</taxon>
        <taxon>Insecta</taxon>
        <taxon>Pterygota</taxon>
        <taxon>Neoptera</taxon>
        <taxon>Endopterygota</taxon>
        <taxon>Diptera</taxon>
        <taxon>Nematocera</taxon>
        <taxon>Culicoidea</taxon>
        <taxon>Culicidae</taxon>
        <taxon>Anophelinae</taxon>
        <taxon>Anopheles</taxon>
        <taxon>culicifacies species complex</taxon>
    </lineage>
</organism>
<reference evidence="2" key="1">
    <citation type="submission" date="2013-09" db="EMBL/GenBank/DDBJ databases">
        <title>The Genome Sequence of Anopheles culicifacies species A.</title>
        <authorList>
            <consortium name="The Broad Institute Genomics Platform"/>
            <person name="Neafsey D.E."/>
            <person name="Besansky N."/>
            <person name="Howell P."/>
            <person name="Walton C."/>
            <person name="Young S.K."/>
            <person name="Zeng Q."/>
            <person name="Gargeya S."/>
            <person name="Fitzgerald M."/>
            <person name="Haas B."/>
            <person name="Abouelleil A."/>
            <person name="Allen A.W."/>
            <person name="Alvarado L."/>
            <person name="Arachchi H.M."/>
            <person name="Berlin A.M."/>
            <person name="Chapman S.B."/>
            <person name="Gainer-Dewar J."/>
            <person name="Goldberg J."/>
            <person name="Griggs A."/>
            <person name="Gujja S."/>
            <person name="Hansen M."/>
            <person name="Howarth C."/>
            <person name="Imamovic A."/>
            <person name="Ireland A."/>
            <person name="Larimer J."/>
            <person name="McCowan C."/>
            <person name="Murphy C."/>
            <person name="Pearson M."/>
            <person name="Poon T.W."/>
            <person name="Priest M."/>
            <person name="Roberts A."/>
            <person name="Saif S."/>
            <person name="Shea T."/>
            <person name="Sisk P."/>
            <person name="Sykes S."/>
            <person name="Wortman J."/>
            <person name="Nusbaum C."/>
            <person name="Birren B."/>
        </authorList>
    </citation>
    <scope>NUCLEOTIDE SEQUENCE [LARGE SCALE GENOMIC DNA]</scope>
    <source>
        <strain evidence="2">A-37</strain>
    </source>
</reference>
<dbReference type="STRING" id="139723.A0A182MGI5"/>
<evidence type="ECO:0000313" key="2">
    <source>
        <dbReference type="Proteomes" id="UP000075883"/>
    </source>
</evidence>